<dbReference type="PROSITE" id="PS50294">
    <property type="entry name" value="WD_REPEATS_REGION"/>
    <property type="match status" value="1"/>
</dbReference>
<dbReference type="Gene3D" id="2.130.10.10">
    <property type="entry name" value="YVTN repeat-like/Quinoprotein amine dehydrogenase"/>
    <property type="match status" value="1"/>
</dbReference>
<dbReference type="InParanoid" id="Q4DBT4"/>
<dbReference type="GeneID" id="3542871"/>
<evidence type="ECO:0000313" key="4">
    <source>
        <dbReference type="EMBL" id="EAN89998.1"/>
    </source>
</evidence>
<feature type="compositionally biased region" description="Basic residues" evidence="3">
    <location>
        <begin position="823"/>
        <end position="832"/>
    </location>
</feature>
<dbReference type="KEGG" id="tcr:506567.134"/>
<dbReference type="PaxDb" id="353153-Q4DBT4"/>
<dbReference type="Proteomes" id="UP000002296">
    <property type="component" value="Unassembled WGS sequence"/>
</dbReference>
<dbReference type="PANTHER" id="PTHR44489">
    <property type="match status" value="1"/>
</dbReference>
<keyword evidence="2" id="KW-0175">Coiled coil</keyword>
<dbReference type="EMBL" id="AAHK01000684">
    <property type="protein sequence ID" value="EAN89998.1"/>
    <property type="molecule type" value="Genomic_DNA"/>
</dbReference>
<dbReference type="InterPro" id="IPR044715">
    <property type="entry name" value="WDR86-like"/>
</dbReference>
<dbReference type="InterPro" id="IPR001680">
    <property type="entry name" value="WD40_rpt"/>
</dbReference>
<dbReference type="InterPro" id="IPR015943">
    <property type="entry name" value="WD40/YVTN_repeat-like_dom_sf"/>
</dbReference>
<dbReference type="SMART" id="SM00320">
    <property type="entry name" value="WD40"/>
    <property type="match status" value="5"/>
</dbReference>
<feature type="repeat" description="WD" evidence="1">
    <location>
        <begin position="152"/>
        <end position="191"/>
    </location>
</feature>
<sequence length="852" mass="90173">MLQEKHDRWPSGRQELGEIDKRFLTASPARVMVTCAHHVWMALENGVEVHNARTTELVKKWNVEPSGEKKGSSTLSLIAVTTQSKGPQVWMGLSSGSVEVYDARSFALVRQMNKHAGGVYCLSEFGGYVYSGGSDFKIAQWGAEDGRLIRVLHGHTNYVRCLYAEGNAVVSGSDDCTVRVWDAGSGEAQLTGHFHGRAGVSALCRVGVTMWSGDNDGRVIAWKLNTCEALRVLHAHGGRVASLRKIGSRVYSGGADGIIAVFDAEDCQLVQRIEDHRGARITALVGPAELRRFCIWSCGTDNRIRCWYQDEYVPMTDDQEKFAEGFWYLTGSTPYREFRESVLRQNKFLRDKLIVSEKQSTRMLDLLNYANASLTPNHMQKREASTMEEYQLAKERLESVENELQMSKERLKDIDNETRTVLELLRVARAELGVLDFPALQSLSGTKSNVAPGVPGANTVQLSPPVTTGTKVSAATLPPWGSFAPGVVRLLPVLREGVSGVGVDAAPNRLATNAFSSSSPAPTYGVKAPSFSAGLGKQAQPMGSTGVTTAATQPFAATTQPLGGTGVTTAATQPFSATTQPLGGTGVTTAATQPFSATTQPLGGTGVTTAATQPFAATTQPLGGTGVTTAATQPFSATTQPLGGTGVTTAATQPFAATTQPLGGTGVTTAATQPFSATTQPLGGTGVTTAATQPFAATTQPLGGTGVTTAATQPFSATTQPLGGTGVTTAATQPFAATTQPLGGTGVAPASSVSTSGIQAVQFSTSPPEHKDDLLEALARAGAVEGARSWKGVEWTNKNVGHYIQRRFYGGEPSLRAPDLEKRRRRGKRLPKIRLVPLSEKRCPGEMSPTSP</sequence>
<evidence type="ECO:0000256" key="1">
    <source>
        <dbReference type="PROSITE-ProRule" id="PRU00221"/>
    </source>
</evidence>
<accession>Q4DBT4</accession>
<dbReference type="OMA" id="YQDEYAS"/>
<protein>
    <submittedName>
        <fullName evidence="4">Uncharacterized protein</fullName>
    </submittedName>
</protein>
<dbReference type="RefSeq" id="XP_811849.1">
    <property type="nucleotide sequence ID" value="XM_806756.1"/>
</dbReference>
<dbReference type="AlphaFoldDB" id="Q4DBT4"/>
<reference evidence="4 5" key="1">
    <citation type="journal article" date="2005" name="Science">
        <title>The genome sequence of Trypanosoma cruzi, etiologic agent of Chagas disease.</title>
        <authorList>
            <person name="El-Sayed N.M."/>
            <person name="Myler P.J."/>
            <person name="Bartholomeu D.C."/>
            <person name="Nilsson D."/>
            <person name="Aggarwal G."/>
            <person name="Tran A.N."/>
            <person name="Ghedin E."/>
            <person name="Worthey E.A."/>
            <person name="Delcher A.L."/>
            <person name="Blandin G."/>
            <person name="Westenberger S.J."/>
            <person name="Caler E."/>
            <person name="Cerqueira G.C."/>
            <person name="Branche C."/>
            <person name="Haas B."/>
            <person name="Anupama A."/>
            <person name="Arner E."/>
            <person name="Aslund L."/>
            <person name="Attipoe P."/>
            <person name="Bontempi E."/>
            <person name="Bringaud F."/>
            <person name="Burton P."/>
            <person name="Cadag E."/>
            <person name="Campbell D.A."/>
            <person name="Carrington M."/>
            <person name="Crabtree J."/>
            <person name="Darban H."/>
            <person name="da Silveira J.F."/>
            <person name="de Jong P."/>
            <person name="Edwards K."/>
            <person name="Englund P.T."/>
            <person name="Fazelina G."/>
            <person name="Feldblyum T."/>
            <person name="Ferella M."/>
            <person name="Frasch A.C."/>
            <person name="Gull K."/>
            <person name="Horn D."/>
            <person name="Hou L."/>
            <person name="Huang Y."/>
            <person name="Kindlund E."/>
            <person name="Klingbeil M."/>
            <person name="Kluge S."/>
            <person name="Koo H."/>
            <person name="Lacerda D."/>
            <person name="Levin M.J."/>
            <person name="Lorenzi H."/>
            <person name="Louie T."/>
            <person name="Machado C.R."/>
            <person name="McCulloch R."/>
            <person name="McKenna A."/>
            <person name="Mizuno Y."/>
            <person name="Mottram J.C."/>
            <person name="Nelson S."/>
            <person name="Ochaya S."/>
            <person name="Osoegawa K."/>
            <person name="Pai G."/>
            <person name="Parsons M."/>
            <person name="Pentony M."/>
            <person name="Pettersson U."/>
            <person name="Pop M."/>
            <person name="Ramirez J.L."/>
            <person name="Rinta J."/>
            <person name="Robertson L."/>
            <person name="Salzberg S.L."/>
            <person name="Sanchez D.O."/>
            <person name="Seyler A."/>
            <person name="Sharma R."/>
            <person name="Shetty J."/>
            <person name="Simpson A.J."/>
            <person name="Sisk E."/>
            <person name="Tammi M.T."/>
            <person name="Tarleton R."/>
            <person name="Teixeira S."/>
            <person name="Van Aken S."/>
            <person name="Vogt C."/>
            <person name="Ward P.N."/>
            <person name="Wickstead B."/>
            <person name="Wortman J."/>
            <person name="White O."/>
            <person name="Fraser C.M."/>
            <person name="Stuart K.D."/>
            <person name="Andersson B."/>
        </authorList>
    </citation>
    <scope>NUCLEOTIDE SEQUENCE [LARGE SCALE GENOMIC DNA]</scope>
    <source>
        <strain evidence="4 5">CL Brener</strain>
    </source>
</reference>
<dbReference type="SUPFAM" id="SSF50978">
    <property type="entry name" value="WD40 repeat-like"/>
    <property type="match status" value="1"/>
</dbReference>
<dbReference type="PROSITE" id="PS50082">
    <property type="entry name" value="WD_REPEATS_2"/>
    <property type="match status" value="1"/>
</dbReference>
<dbReference type="SMR" id="Q4DBT4"/>
<feature type="region of interest" description="Disordered" evidence="3">
    <location>
        <begin position="812"/>
        <end position="852"/>
    </location>
</feature>
<keyword evidence="1" id="KW-0853">WD repeat</keyword>
<dbReference type="PANTHER" id="PTHR44489:SF11">
    <property type="entry name" value="WD REPEAT DOMAIN 86"/>
    <property type="match status" value="1"/>
</dbReference>
<proteinExistence type="predicted"/>
<dbReference type="eggNOG" id="KOG0274">
    <property type="taxonomic scope" value="Eukaryota"/>
</dbReference>
<evidence type="ECO:0000313" key="5">
    <source>
        <dbReference type="Proteomes" id="UP000002296"/>
    </source>
</evidence>
<organism evidence="4 5">
    <name type="scientific">Trypanosoma cruzi (strain CL Brener)</name>
    <dbReference type="NCBI Taxonomy" id="353153"/>
    <lineage>
        <taxon>Eukaryota</taxon>
        <taxon>Discoba</taxon>
        <taxon>Euglenozoa</taxon>
        <taxon>Kinetoplastea</taxon>
        <taxon>Metakinetoplastina</taxon>
        <taxon>Trypanosomatida</taxon>
        <taxon>Trypanosomatidae</taxon>
        <taxon>Trypanosoma</taxon>
        <taxon>Schizotrypanum</taxon>
    </lineage>
</organism>
<comment type="caution">
    <text evidence="4">The sequence shown here is derived from an EMBL/GenBank/DDBJ whole genome shotgun (WGS) entry which is preliminary data.</text>
</comment>
<evidence type="ECO:0000256" key="2">
    <source>
        <dbReference type="SAM" id="Coils"/>
    </source>
</evidence>
<dbReference type="InterPro" id="IPR036322">
    <property type="entry name" value="WD40_repeat_dom_sf"/>
</dbReference>
<gene>
    <name evidence="4" type="ORF">Tc00.1047053506567.134</name>
</gene>
<dbReference type="STRING" id="353153.Q4DBT4"/>
<evidence type="ECO:0000256" key="3">
    <source>
        <dbReference type="SAM" id="MobiDB-lite"/>
    </source>
</evidence>
<keyword evidence="5" id="KW-1185">Reference proteome</keyword>
<feature type="coiled-coil region" evidence="2">
    <location>
        <begin position="383"/>
        <end position="417"/>
    </location>
</feature>
<dbReference type="Pfam" id="PF00400">
    <property type="entry name" value="WD40"/>
    <property type="match status" value="2"/>
</dbReference>
<name>Q4DBT4_TRYCC</name>